<evidence type="ECO:0000313" key="3">
    <source>
        <dbReference type="Proteomes" id="UP000199087"/>
    </source>
</evidence>
<keyword evidence="3" id="KW-1185">Reference proteome</keyword>
<feature type="transmembrane region" description="Helical" evidence="1">
    <location>
        <begin position="91"/>
        <end position="113"/>
    </location>
</feature>
<evidence type="ECO:0000313" key="2">
    <source>
        <dbReference type="EMBL" id="CRK82881.1"/>
    </source>
</evidence>
<dbReference type="AlphaFoldDB" id="A0A0U1NXX5"/>
<name>A0A0U1NXX5_9BACI</name>
<feature type="transmembrane region" description="Helical" evidence="1">
    <location>
        <begin position="65"/>
        <end position="85"/>
    </location>
</feature>
<keyword evidence="1" id="KW-0472">Membrane</keyword>
<organism evidence="2 3">
    <name type="scientific">Neobacillus massiliamazoniensis</name>
    <dbReference type="NCBI Taxonomy" id="1499688"/>
    <lineage>
        <taxon>Bacteria</taxon>
        <taxon>Bacillati</taxon>
        <taxon>Bacillota</taxon>
        <taxon>Bacilli</taxon>
        <taxon>Bacillales</taxon>
        <taxon>Bacillaceae</taxon>
        <taxon>Neobacillus</taxon>
    </lineage>
</organism>
<evidence type="ECO:0000256" key="1">
    <source>
        <dbReference type="SAM" id="Phobius"/>
    </source>
</evidence>
<dbReference type="OrthoDB" id="2888559at2"/>
<reference evidence="3" key="1">
    <citation type="submission" date="2015-05" db="EMBL/GenBank/DDBJ databases">
        <authorList>
            <person name="Urmite Genomes"/>
        </authorList>
    </citation>
    <scope>NUCLEOTIDE SEQUENCE [LARGE SCALE GENOMIC DNA]</scope>
    <source>
        <strain evidence="3">LF1</strain>
    </source>
</reference>
<feature type="transmembrane region" description="Helical" evidence="1">
    <location>
        <begin position="41"/>
        <end position="58"/>
    </location>
</feature>
<dbReference type="Proteomes" id="UP000199087">
    <property type="component" value="Unassembled WGS sequence"/>
</dbReference>
<keyword evidence="1" id="KW-0812">Transmembrane</keyword>
<proteinExistence type="predicted"/>
<evidence type="ECO:0008006" key="4">
    <source>
        <dbReference type="Google" id="ProtNLM"/>
    </source>
</evidence>
<dbReference type="RefSeq" id="WP_090635191.1">
    <property type="nucleotide sequence ID" value="NZ_CVRB01000003.1"/>
</dbReference>
<gene>
    <name evidence="2" type="ORF">BN000_02835</name>
</gene>
<protein>
    <recommendedName>
        <fullName evidence="4">MARVEL domain-containing protein</fullName>
    </recommendedName>
</protein>
<dbReference type="EMBL" id="CVRB01000003">
    <property type="protein sequence ID" value="CRK82881.1"/>
    <property type="molecule type" value="Genomic_DNA"/>
</dbReference>
<sequence length="140" mass="15539" precursor="true">MAVKIARWIMLFCALSAIVAFISGFENVVIASTNQKIVELWRLLGFITFAGIFTLLAFKPTRYTGIWELVIFHKIAMAVSALVLMKDNAEGAGFIGLIDGSLAILIIIAYFLSKGYASWGSSRKRRNGEKTQVENNQTFL</sequence>
<accession>A0A0U1NXX5</accession>
<keyword evidence="1" id="KW-1133">Transmembrane helix</keyword>